<dbReference type="EMBL" id="JANAVB010013727">
    <property type="protein sequence ID" value="KAJ6834875.1"/>
    <property type="molecule type" value="Genomic_DNA"/>
</dbReference>
<feature type="region of interest" description="Disordered" evidence="1">
    <location>
        <begin position="1"/>
        <end position="32"/>
    </location>
</feature>
<reference evidence="2" key="2">
    <citation type="submission" date="2023-04" db="EMBL/GenBank/DDBJ databases">
        <authorList>
            <person name="Bruccoleri R.E."/>
            <person name="Oakeley E.J."/>
            <person name="Faust A.-M."/>
            <person name="Dessus-Babus S."/>
            <person name="Altorfer M."/>
            <person name="Burckhardt D."/>
            <person name="Oertli M."/>
            <person name="Naumann U."/>
            <person name="Petersen F."/>
            <person name="Wong J."/>
        </authorList>
    </citation>
    <scope>NUCLEOTIDE SEQUENCE</scope>
    <source>
        <strain evidence="2">GSM-AAB239-AS_SAM_17_03QT</strain>
        <tissue evidence="2">Leaf</tissue>
    </source>
</reference>
<keyword evidence="4" id="KW-1185">Reference proteome</keyword>
<evidence type="ECO:0000313" key="4">
    <source>
        <dbReference type="Proteomes" id="UP001140949"/>
    </source>
</evidence>
<gene>
    <name evidence="3" type="ORF">M6B38_332700</name>
    <name evidence="2" type="ORF">M6B38_365290</name>
</gene>
<comment type="caution">
    <text evidence="2">The sequence shown here is derived from an EMBL/GenBank/DDBJ whole genome shotgun (WGS) entry which is preliminary data.</text>
</comment>
<dbReference type="AlphaFoldDB" id="A0AAX6GH35"/>
<protein>
    <submittedName>
        <fullName evidence="2">Cytochrome P450 superfamily protein isoform X4</fullName>
    </submittedName>
</protein>
<organism evidence="2 4">
    <name type="scientific">Iris pallida</name>
    <name type="common">Sweet iris</name>
    <dbReference type="NCBI Taxonomy" id="29817"/>
    <lineage>
        <taxon>Eukaryota</taxon>
        <taxon>Viridiplantae</taxon>
        <taxon>Streptophyta</taxon>
        <taxon>Embryophyta</taxon>
        <taxon>Tracheophyta</taxon>
        <taxon>Spermatophyta</taxon>
        <taxon>Magnoliopsida</taxon>
        <taxon>Liliopsida</taxon>
        <taxon>Asparagales</taxon>
        <taxon>Iridaceae</taxon>
        <taxon>Iridoideae</taxon>
        <taxon>Irideae</taxon>
        <taxon>Iris</taxon>
    </lineage>
</organism>
<sequence>MGSADQGVRTTGHRVFGGGGRGDDGDSARGSRGYRVRASVVGHSGEIPVLDYYRSGIWVQHDSDRRGLWKNEAGYDDDGIGLGNYDYVFLVWMFLYQVWRRVLGCQTRRENIIVIENNGREGWTRT</sequence>
<evidence type="ECO:0000256" key="1">
    <source>
        <dbReference type="SAM" id="MobiDB-lite"/>
    </source>
</evidence>
<reference evidence="2" key="1">
    <citation type="journal article" date="2023" name="GigaByte">
        <title>Genome assembly of the bearded iris, Iris pallida Lam.</title>
        <authorList>
            <person name="Bruccoleri R.E."/>
            <person name="Oakeley E.J."/>
            <person name="Faust A.M.E."/>
            <person name="Altorfer M."/>
            <person name="Dessus-Babus S."/>
            <person name="Burckhardt D."/>
            <person name="Oertli M."/>
            <person name="Naumann U."/>
            <person name="Petersen F."/>
            <person name="Wong J."/>
        </authorList>
    </citation>
    <scope>NUCLEOTIDE SEQUENCE</scope>
    <source>
        <strain evidence="2">GSM-AAB239-AS_SAM_17_03QT</strain>
    </source>
</reference>
<evidence type="ECO:0000313" key="2">
    <source>
        <dbReference type="EMBL" id="KAJ6827843.1"/>
    </source>
</evidence>
<evidence type="ECO:0000313" key="3">
    <source>
        <dbReference type="EMBL" id="KAJ6834875.1"/>
    </source>
</evidence>
<name>A0AAX6GH35_IRIPA</name>
<dbReference type="Proteomes" id="UP001140949">
    <property type="component" value="Unassembled WGS sequence"/>
</dbReference>
<proteinExistence type="predicted"/>
<dbReference type="EMBL" id="JANAVB010019800">
    <property type="protein sequence ID" value="KAJ6827843.1"/>
    <property type="molecule type" value="Genomic_DNA"/>
</dbReference>
<accession>A0AAX6GH35</accession>